<name>A0A1Y0IRQ4_9BACL</name>
<dbReference type="PANTHER" id="PTHR39160:SF4">
    <property type="entry name" value="RESUSCITATION-PROMOTING FACTOR RPFB"/>
    <property type="match status" value="1"/>
</dbReference>
<protein>
    <recommendedName>
        <fullName evidence="3">G5 domain-containing protein</fullName>
    </recommendedName>
</protein>
<evidence type="ECO:0000259" key="3">
    <source>
        <dbReference type="PROSITE" id="PS51109"/>
    </source>
</evidence>
<dbReference type="InterPro" id="IPR007137">
    <property type="entry name" value="DUF348"/>
</dbReference>
<gene>
    <name evidence="4" type="ORF">CBW65_21610</name>
</gene>
<accession>A0A1Y0IRQ4</accession>
<keyword evidence="5" id="KW-1185">Reference proteome</keyword>
<feature type="chain" id="PRO_5012507989" description="G5 domain-containing protein" evidence="2">
    <location>
        <begin position="28"/>
        <end position="327"/>
    </location>
</feature>
<dbReference type="InterPro" id="IPR011098">
    <property type="entry name" value="G5_dom"/>
</dbReference>
<dbReference type="SMART" id="SM01208">
    <property type="entry name" value="G5"/>
    <property type="match status" value="1"/>
</dbReference>
<dbReference type="Proteomes" id="UP000195437">
    <property type="component" value="Chromosome"/>
</dbReference>
<proteinExistence type="predicted"/>
<dbReference type="CDD" id="cd22786">
    <property type="entry name" value="DPBB_YuiC-like"/>
    <property type="match status" value="1"/>
</dbReference>
<reference evidence="5" key="1">
    <citation type="submission" date="2017-05" db="EMBL/GenBank/DDBJ databases">
        <authorList>
            <person name="Sung H."/>
        </authorList>
    </citation>
    <scope>NUCLEOTIDE SEQUENCE [LARGE SCALE GENOMIC DNA]</scope>
    <source>
        <strain evidence="5">AR23208</strain>
    </source>
</reference>
<sequence>MQKVNRKSVYCLSAAAVALLIGGVATASSTYKTVTLEVDGQKQEISGFQLGTVGELLRDKGVTVGTEDLVQPAASDALAEGTMITVTHAKSVQIQDGTKELVSVKTQAGTTEELLKELGINLNKTDKTSLELRASIESGQKITITRMSEEVKVAEESIPFQTERQPDANLYTGTEKVLTSGVEGKAKITTKIVLENGKEVDRKEERTVVSEPVNQVVSYGTQQRPIVVASRGSDTNLTATKVLTMAASAYSMPGARTASGGAAGPGTIAVDPNVIPLGTKLYIEGYGYGVASDVGGSIKGNRIDIHFDTREQALQFGRRAVTVHILN</sequence>
<dbReference type="OrthoDB" id="9798935at2"/>
<evidence type="ECO:0000256" key="2">
    <source>
        <dbReference type="SAM" id="SignalP"/>
    </source>
</evidence>
<dbReference type="EMBL" id="CP021434">
    <property type="protein sequence ID" value="ARU63288.1"/>
    <property type="molecule type" value="Genomic_DNA"/>
</dbReference>
<dbReference type="PANTHER" id="PTHR39160">
    <property type="entry name" value="CELL WALL-BINDING PROTEIN YOCH"/>
    <property type="match status" value="1"/>
</dbReference>
<dbReference type="SUPFAM" id="SSF50685">
    <property type="entry name" value="Barwin-like endoglucanases"/>
    <property type="match status" value="1"/>
</dbReference>
<dbReference type="Gene3D" id="2.20.230.10">
    <property type="entry name" value="Resuscitation-promoting factor rpfb"/>
    <property type="match status" value="1"/>
</dbReference>
<dbReference type="GO" id="GO:0019867">
    <property type="term" value="C:outer membrane"/>
    <property type="evidence" value="ECO:0007669"/>
    <property type="project" value="InterPro"/>
</dbReference>
<evidence type="ECO:0000313" key="5">
    <source>
        <dbReference type="Proteomes" id="UP000195437"/>
    </source>
</evidence>
<dbReference type="Gene3D" id="2.40.40.10">
    <property type="entry name" value="RlpA-like domain"/>
    <property type="match status" value="1"/>
</dbReference>
<feature type="domain" description="G5" evidence="3">
    <location>
        <begin position="144"/>
        <end position="223"/>
    </location>
</feature>
<dbReference type="InterPro" id="IPR010611">
    <property type="entry name" value="3D_dom"/>
</dbReference>
<dbReference type="RefSeq" id="WP_087458632.1">
    <property type="nucleotide sequence ID" value="NZ_CP021434.1"/>
</dbReference>
<evidence type="ECO:0000256" key="1">
    <source>
        <dbReference type="ARBA" id="ARBA00022729"/>
    </source>
</evidence>
<dbReference type="Pfam" id="PF07501">
    <property type="entry name" value="G5"/>
    <property type="match status" value="1"/>
</dbReference>
<dbReference type="Pfam" id="PF03990">
    <property type="entry name" value="DUF348"/>
    <property type="match status" value="2"/>
</dbReference>
<dbReference type="PROSITE" id="PS51109">
    <property type="entry name" value="G5"/>
    <property type="match status" value="1"/>
</dbReference>
<dbReference type="GO" id="GO:0004553">
    <property type="term" value="F:hydrolase activity, hydrolyzing O-glycosyl compounds"/>
    <property type="evidence" value="ECO:0007669"/>
    <property type="project" value="InterPro"/>
</dbReference>
<evidence type="ECO:0000313" key="4">
    <source>
        <dbReference type="EMBL" id="ARU63288.1"/>
    </source>
</evidence>
<keyword evidence="1 2" id="KW-0732">Signal</keyword>
<feature type="signal peptide" evidence="2">
    <location>
        <begin position="1"/>
        <end position="27"/>
    </location>
</feature>
<dbReference type="AlphaFoldDB" id="A0A1Y0IRQ4"/>
<organism evidence="4 5">
    <name type="scientific">Tumebacillus avium</name>
    <dbReference type="NCBI Taxonomy" id="1903704"/>
    <lineage>
        <taxon>Bacteria</taxon>
        <taxon>Bacillati</taxon>
        <taxon>Bacillota</taxon>
        <taxon>Bacilli</taxon>
        <taxon>Bacillales</taxon>
        <taxon>Alicyclobacillaceae</taxon>
        <taxon>Tumebacillus</taxon>
    </lineage>
</organism>
<dbReference type="KEGG" id="tum:CBW65_21610"/>
<dbReference type="Pfam" id="PF06725">
    <property type="entry name" value="3D"/>
    <property type="match status" value="1"/>
</dbReference>
<dbReference type="GO" id="GO:0009254">
    <property type="term" value="P:peptidoglycan turnover"/>
    <property type="evidence" value="ECO:0007669"/>
    <property type="project" value="InterPro"/>
</dbReference>
<dbReference type="InterPro" id="IPR036908">
    <property type="entry name" value="RlpA-like_sf"/>
</dbReference>
<dbReference type="InterPro" id="IPR051933">
    <property type="entry name" value="Resuscitation_pf_RpfB"/>
</dbReference>